<accession>A0A9I9D6A7</accession>
<name>A0A9I9D6A7_CUCME</name>
<feature type="domain" description="CRAL-TRIO" evidence="3">
    <location>
        <begin position="253"/>
        <end position="415"/>
    </location>
</feature>
<evidence type="ECO:0000313" key="4">
    <source>
        <dbReference type="EnsemblPlants" id="MELO3C013689.2.1"/>
    </source>
</evidence>
<protein>
    <recommendedName>
        <fullName evidence="3">CRAL-TRIO domain-containing protein</fullName>
    </recommendedName>
</protein>
<dbReference type="InterPro" id="IPR001251">
    <property type="entry name" value="CRAL-TRIO_dom"/>
</dbReference>
<keyword evidence="2" id="KW-1133">Transmembrane helix</keyword>
<dbReference type="PANTHER" id="PTHR47041">
    <property type="entry name" value="SEC14 CYTOSOLIC FACTOR FAMILY PROTEIN / PHOSPHOGLYCERIDE TRANSFER FAMILY PROTEIN"/>
    <property type="match status" value="1"/>
</dbReference>
<dbReference type="Gene3D" id="3.40.525.10">
    <property type="entry name" value="CRAL-TRIO lipid binding domain"/>
    <property type="match status" value="1"/>
</dbReference>
<feature type="transmembrane region" description="Helical" evidence="2">
    <location>
        <begin position="471"/>
        <end position="490"/>
    </location>
</feature>
<dbReference type="InterPro" id="IPR036865">
    <property type="entry name" value="CRAL-TRIO_dom_sf"/>
</dbReference>
<proteinExistence type="predicted"/>
<dbReference type="Gramene" id="MELO3C013689.2.1">
    <property type="protein sequence ID" value="MELO3C013689.2.1"/>
    <property type="gene ID" value="MELO3C013689.2"/>
</dbReference>
<dbReference type="CDD" id="cd00170">
    <property type="entry name" value="SEC14"/>
    <property type="match status" value="1"/>
</dbReference>
<reference evidence="4" key="1">
    <citation type="submission" date="2023-03" db="UniProtKB">
        <authorList>
            <consortium name="EnsemblPlants"/>
        </authorList>
    </citation>
    <scope>IDENTIFICATION</scope>
</reference>
<organism evidence="4">
    <name type="scientific">Cucumis melo</name>
    <name type="common">Muskmelon</name>
    <dbReference type="NCBI Taxonomy" id="3656"/>
    <lineage>
        <taxon>Eukaryota</taxon>
        <taxon>Viridiplantae</taxon>
        <taxon>Streptophyta</taxon>
        <taxon>Embryophyta</taxon>
        <taxon>Tracheophyta</taxon>
        <taxon>Spermatophyta</taxon>
        <taxon>Magnoliopsida</taxon>
        <taxon>eudicotyledons</taxon>
        <taxon>Gunneridae</taxon>
        <taxon>Pentapetalae</taxon>
        <taxon>rosids</taxon>
        <taxon>fabids</taxon>
        <taxon>Cucurbitales</taxon>
        <taxon>Cucurbitaceae</taxon>
        <taxon>Benincaseae</taxon>
        <taxon>Cucumis</taxon>
    </lineage>
</organism>
<feature type="compositionally biased region" description="Polar residues" evidence="1">
    <location>
        <begin position="159"/>
        <end position="169"/>
    </location>
</feature>
<evidence type="ECO:0000256" key="2">
    <source>
        <dbReference type="SAM" id="Phobius"/>
    </source>
</evidence>
<keyword evidence="2" id="KW-0472">Membrane</keyword>
<dbReference type="PANTHER" id="PTHR47041:SF2">
    <property type="entry name" value="SEC14 CYTOSOLIC FACTOR FAMILY PROTEIN _ PHOSPHOGLYCERIDE TRANSFER FAMILY PROTEIN"/>
    <property type="match status" value="1"/>
</dbReference>
<keyword evidence="2" id="KW-0812">Transmembrane</keyword>
<sequence>MEGTLQSSGSGMTSEMDVSGGRRKLRRCFIGVSHSKALSRNAIRSVTSLRQSRIANGAVGQVTFFLLKIIALETVRRFSKSRCPFAWRGLQALQILCYPPFKWIQKWAPFRGLVKGMQMLSKPLLVLSIATSLSDQSDSMGGSSDGISDSPSYSEMHSELSSENSSTDASACDEAPQSCESENLLVCLSKELESQGFSLPERLNEDELQRFYTAANGDFTSLLSSIKKTIRWRENYKILSSSELDMWSHMVFWHGFDLKHRPCLIVRLGLACTSLSSEDRPRFTQAISMSLYFINKLKTVSIHVEHGVVELVDAENPQITVLVDCEGLTPFKVPMQMMRYCSSLLQDHFPNRLGCLFVIRLPPVVRLLAQTFIQILKPVTRKKLKIEGETTYQKVLSEYLETLPRYLGGKCSCTKCSEVDFHDIPRLDTTETVNRELITDGIRGNNTILPSQMVYEFDNHLHGNFDQMVRTGVISVLMLWAFVAVIVNAYDPENGFFFPL</sequence>
<dbReference type="SMART" id="SM00516">
    <property type="entry name" value="SEC14"/>
    <property type="match status" value="1"/>
</dbReference>
<dbReference type="EnsemblPlants" id="MELO3C013689.2.1">
    <property type="protein sequence ID" value="MELO3C013689.2.1"/>
    <property type="gene ID" value="MELO3C013689.2"/>
</dbReference>
<feature type="region of interest" description="Disordered" evidence="1">
    <location>
        <begin position="134"/>
        <end position="173"/>
    </location>
</feature>
<dbReference type="PROSITE" id="PS50191">
    <property type="entry name" value="CRAL_TRIO"/>
    <property type="match status" value="1"/>
</dbReference>
<feature type="compositionally biased region" description="Low complexity" evidence="1">
    <location>
        <begin position="134"/>
        <end position="154"/>
    </location>
</feature>
<dbReference type="AlphaFoldDB" id="A0A9I9D6A7"/>
<evidence type="ECO:0000259" key="3">
    <source>
        <dbReference type="PROSITE" id="PS50191"/>
    </source>
</evidence>
<dbReference type="Pfam" id="PF00650">
    <property type="entry name" value="CRAL_TRIO"/>
    <property type="match status" value="1"/>
</dbReference>
<evidence type="ECO:0000256" key="1">
    <source>
        <dbReference type="SAM" id="MobiDB-lite"/>
    </source>
</evidence>
<dbReference type="SUPFAM" id="SSF52087">
    <property type="entry name" value="CRAL/TRIO domain"/>
    <property type="match status" value="1"/>
</dbReference>